<feature type="transmembrane region" description="Helical" evidence="7">
    <location>
        <begin position="100"/>
        <end position="118"/>
    </location>
</feature>
<keyword evidence="4" id="KW-0256">Endoplasmic reticulum</keyword>
<keyword evidence="6 7" id="KW-0472">Membrane</keyword>
<dbReference type="InterPro" id="IPR010742">
    <property type="entry name" value="RCAF1"/>
</dbReference>
<keyword evidence="3 7" id="KW-0812">Transmembrane</keyword>
<comment type="similarity">
    <text evidence="2">Belongs to the EMC6 family.</text>
</comment>
<comment type="subcellular location">
    <subcellularLocation>
        <location evidence="1">Endoplasmic reticulum membrane</location>
        <topology evidence="1">Multi-pass membrane protein</topology>
    </subcellularLocation>
</comment>
<comment type="caution">
    <text evidence="8">The sequence shown here is derived from an EMBL/GenBank/DDBJ whole genome shotgun (WGS) entry which is preliminary data.</text>
</comment>
<evidence type="ECO:0000256" key="6">
    <source>
        <dbReference type="ARBA" id="ARBA00023136"/>
    </source>
</evidence>
<sequence length="119" mass="12913">MGGSKTTAQQNGIGMSLSQKAFTRDLDWRKDELRDVVFWVIVAFSAVLGSVYGLLGLQGMPCFVSYFAGIVLVPSFYWTSFLGINDEDYGGKMEVLGDSIGSGAAAFVLSWIGIFTLIH</sequence>
<dbReference type="Proteomes" id="UP001145021">
    <property type="component" value="Unassembled WGS sequence"/>
</dbReference>
<dbReference type="PANTHER" id="PTHR12906:SF0">
    <property type="entry name" value="GEL COMPLEX SUBUNIT OPTI"/>
    <property type="match status" value="1"/>
</dbReference>
<reference evidence="8" key="1">
    <citation type="submission" date="2022-07" db="EMBL/GenBank/DDBJ databases">
        <title>Phylogenomic reconstructions and comparative analyses of Kickxellomycotina fungi.</title>
        <authorList>
            <person name="Reynolds N.K."/>
            <person name="Stajich J.E."/>
            <person name="Barry K."/>
            <person name="Grigoriev I.V."/>
            <person name="Crous P."/>
            <person name="Smith M.E."/>
        </authorList>
    </citation>
    <scope>NUCLEOTIDE SEQUENCE</scope>
    <source>
        <strain evidence="8">NBRC 105413</strain>
    </source>
</reference>
<keyword evidence="9" id="KW-1185">Reference proteome</keyword>
<evidence type="ECO:0000256" key="1">
    <source>
        <dbReference type="ARBA" id="ARBA00004477"/>
    </source>
</evidence>
<dbReference type="GO" id="GO:0005739">
    <property type="term" value="C:mitochondrion"/>
    <property type="evidence" value="ECO:0007669"/>
    <property type="project" value="GOC"/>
</dbReference>
<evidence type="ECO:0008006" key="10">
    <source>
        <dbReference type="Google" id="ProtNLM"/>
    </source>
</evidence>
<dbReference type="AlphaFoldDB" id="A0A9W8CI33"/>
<feature type="transmembrane region" description="Helical" evidence="7">
    <location>
        <begin position="62"/>
        <end position="80"/>
    </location>
</feature>
<dbReference type="InterPro" id="IPR029008">
    <property type="entry name" value="EMC6-like"/>
</dbReference>
<evidence type="ECO:0000256" key="4">
    <source>
        <dbReference type="ARBA" id="ARBA00022824"/>
    </source>
</evidence>
<name>A0A9W8CI33_9FUNG</name>
<protein>
    <recommendedName>
        <fullName evidence="10">Rab5-interacting protein</fullName>
    </recommendedName>
</protein>
<dbReference type="GO" id="GO:0005789">
    <property type="term" value="C:endoplasmic reticulum membrane"/>
    <property type="evidence" value="ECO:0007669"/>
    <property type="project" value="UniProtKB-SubCell"/>
</dbReference>
<feature type="transmembrane region" description="Helical" evidence="7">
    <location>
        <begin position="36"/>
        <end position="55"/>
    </location>
</feature>
<proteinExistence type="inferred from homology"/>
<evidence type="ECO:0000256" key="7">
    <source>
        <dbReference type="SAM" id="Phobius"/>
    </source>
</evidence>
<evidence type="ECO:0000313" key="9">
    <source>
        <dbReference type="Proteomes" id="UP001145021"/>
    </source>
</evidence>
<accession>A0A9W8CI33</accession>
<evidence type="ECO:0000256" key="5">
    <source>
        <dbReference type="ARBA" id="ARBA00022989"/>
    </source>
</evidence>
<dbReference type="Pfam" id="PF07019">
    <property type="entry name" value="EMC6"/>
    <property type="match status" value="1"/>
</dbReference>
<gene>
    <name evidence="8" type="ORF">LPJ64_003563</name>
</gene>
<dbReference type="PANTHER" id="PTHR12906">
    <property type="entry name" value="PROTEIN C20ORF24 RAB5-INTERACTING PROTEIN"/>
    <property type="match status" value="1"/>
</dbReference>
<organism evidence="8 9">
    <name type="scientific">Coemansia asiatica</name>
    <dbReference type="NCBI Taxonomy" id="1052880"/>
    <lineage>
        <taxon>Eukaryota</taxon>
        <taxon>Fungi</taxon>
        <taxon>Fungi incertae sedis</taxon>
        <taxon>Zoopagomycota</taxon>
        <taxon>Kickxellomycotina</taxon>
        <taxon>Kickxellomycetes</taxon>
        <taxon>Kickxellales</taxon>
        <taxon>Kickxellaceae</taxon>
        <taxon>Coemansia</taxon>
    </lineage>
</organism>
<evidence type="ECO:0000256" key="3">
    <source>
        <dbReference type="ARBA" id="ARBA00022692"/>
    </source>
</evidence>
<evidence type="ECO:0000313" key="8">
    <source>
        <dbReference type="EMBL" id="KAJ1644792.1"/>
    </source>
</evidence>
<dbReference type="GO" id="GO:0097250">
    <property type="term" value="P:mitochondrial respirasome assembly"/>
    <property type="evidence" value="ECO:0007669"/>
    <property type="project" value="InterPro"/>
</dbReference>
<keyword evidence="5 7" id="KW-1133">Transmembrane helix</keyword>
<dbReference type="EMBL" id="JANBOH010000142">
    <property type="protein sequence ID" value="KAJ1644792.1"/>
    <property type="molecule type" value="Genomic_DNA"/>
</dbReference>
<evidence type="ECO:0000256" key="2">
    <source>
        <dbReference type="ARBA" id="ARBA00009436"/>
    </source>
</evidence>